<feature type="domain" description="PDZ" evidence="8">
    <location>
        <begin position="93"/>
        <end position="178"/>
    </location>
</feature>
<dbReference type="PROSITE" id="PS50106">
    <property type="entry name" value="PDZ"/>
    <property type="match status" value="1"/>
</dbReference>
<evidence type="ECO:0000256" key="4">
    <source>
        <dbReference type="ARBA" id="ARBA00022801"/>
    </source>
</evidence>
<keyword evidence="7" id="KW-0472">Membrane</keyword>
<dbReference type="AlphaFoldDB" id="A0A0L6ZCA0"/>
<dbReference type="InterPro" id="IPR004447">
    <property type="entry name" value="Peptidase_S41A"/>
</dbReference>
<dbReference type="InterPro" id="IPR001478">
    <property type="entry name" value="PDZ"/>
</dbReference>
<dbReference type="Gene3D" id="2.60.40.1220">
    <property type="match status" value="1"/>
</dbReference>
<dbReference type="InterPro" id="IPR029045">
    <property type="entry name" value="ClpP/crotonase-like_dom_sf"/>
</dbReference>
<dbReference type="CDD" id="cd07560">
    <property type="entry name" value="Peptidase_S41_CPP"/>
    <property type="match status" value="1"/>
</dbReference>
<keyword evidence="10" id="KW-1185">Reference proteome</keyword>
<dbReference type="Gene3D" id="3.90.226.10">
    <property type="entry name" value="2-enoyl-CoA Hydratase, Chain A, domain 1"/>
    <property type="match status" value="1"/>
</dbReference>
<dbReference type="Gene3D" id="2.30.42.10">
    <property type="match status" value="1"/>
</dbReference>
<dbReference type="EC" id="3.4.21.102" evidence="9"/>
<sequence>MKTLRTNRNSANSPLKKRYKTIIAIIFLLIYTITLTNINTKPVNAVEGEILEQAKELVQDYYYYPVSEETLKANSIEEMLKNMGDPYSSYFTKVEFDDFVNSIDNKFTGIGIQFRLQEEGVEIVKVMDGSPAKEAGLQIGDVILKADNTILKGLKEEQIGALIKGFAGTTVNLVIQRDNITKEYNVERREISMPTVTYTVLKSNIGYIIVDTFGETTGDEFTEALKVLRNMKAKSFIVDLRYNTGGYINPALDIAGHFVGFKPIVQMENKNGFRYKYYGTGYQDLIKEPTIFLINDYSASASEILSSAIKDYKKAGFIGINTYGKGVAQSMYYLNDGSVLKLTTNQFFSPLGNTIQKVGIRPDLEVPEEDIDSLDLAYLLLIKASDYSTIEALKDKSSFIKIVLNDIPYYIDLNEARKDENWESYKEILKKINKSQMFIGSGEKWVNLRDFASIDDAQGFYPYSELFKDIKKVKNDTTIIINFNNTLVKESITDNNIELINSETGERIATTQELNNNKLTLKLKKQWEAGKTYYLVLHKELMSISGKNLTKDVLGKITINN</sequence>
<evidence type="ECO:0000259" key="8">
    <source>
        <dbReference type="PROSITE" id="PS50106"/>
    </source>
</evidence>
<organism evidence="9 10">
    <name type="scientific">Clostridium homopropionicum DSM 5847</name>
    <dbReference type="NCBI Taxonomy" id="1121318"/>
    <lineage>
        <taxon>Bacteria</taxon>
        <taxon>Bacillati</taxon>
        <taxon>Bacillota</taxon>
        <taxon>Clostridia</taxon>
        <taxon>Eubacteriales</taxon>
        <taxon>Clostridiaceae</taxon>
        <taxon>Clostridium</taxon>
    </lineage>
</organism>
<dbReference type="CDD" id="cd06782">
    <property type="entry name" value="cpPDZ_CPP-like"/>
    <property type="match status" value="1"/>
</dbReference>
<evidence type="ECO:0000256" key="7">
    <source>
        <dbReference type="SAM" id="Phobius"/>
    </source>
</evidence>
<dbReference type="InterPro" id="IPR014755">
    <property type="entry name" value="Cu-Rt/internalin_Ig-like"/>
</dbReference>
<comment type="similarity">
    <text evidence="1 6">Belongs to the peptidase S41A family.</text>
</comment>
<dbReference type="Pfam" id="PF13180">
    <property type="entry name" value="PDZ_2"/>
    <property type="match status" value="1"/>
</dbReference>
<dbReference type="PANTHER" id="PTHR32060:SF30">
    <property type="entry name" value="CARBOXY-TERMINAL PROCESSING PROTEASE CTPA"/>
    <property type="match status" value="1"/>
</dbReference>
<dbReference type="STRING" id="36844.SAMN04488501_103270"/>
<dbReference type="SUPFAM" id="SSF50156">
    <property type="entry name" value="PDZ domain-like"/>
    <property type="match status" value="1"/>
</dbReference>
<dbReference type="PATRIC" id="fig|1121318.3.peg.737"/>
<dbReference type="GO" id="GO:0006508">
    <property type="term" value="P:proteolysis"/>
    <property type="evidence" value="ECO:0007669"/>
    <property type="project" value="UniProtKB-KW"/>
</dbReference>
<feature type="transmembrane region" description="Helical" evidence="7">
    <location>
        <begin position="21"/>
        <end position="38"/>
    </location>
</feature>
<keyword evidence="7" id="KW-0812">Transmembrane</keyword>
<evidence type="ECO:0000313" key="9">
    <source>
        <dbReference type="EMBL" id="KOA20591.1"/>
    </source>
</evidence>
<reference evidence="10" key="1">
    <citation type="submission" date="2015-08" db="EMBL/GenBank/DDBJ databases">
        <title>Genome sequence of the strict anaerobe Clostridium homopropionicum LuHBu1 (DSM 5847T).</title>
        <authorList>
            <person name="Poehlein A."/>
            <person name="Beck M."/>
            <person name="Schiel-Bengelsdorf B."/>
            <person name="Bengelsdorf F.R."/>
            <person name="Daniel R."/>
            <person name="Duerre P."/>
        </authorList>
    </citation>
    <scope>NUCLEOTIDE SEQUENCE [LARGE SCALE GENOMIC DNA]</scope>
    <source>
        <strain evidence="10">DSM 5847</strain>
    </source>
</reference>
<keyword evidence="2 6" id="KW-0645">Protease</keyword>
<dbReference type="InterPro" id="IPR032812">
    <property type="entry name" value="SbsA_Ig"/>
</dbReference>
<dbReference type="Pfam" id="PF03572">
    <property type="entry name" value="Peptidase_S41"/>
    <property type="match status" value="1"/>
</dbReference>
<evidence type="ECO:0000313" key="10">
    <source>
        <dbReference type="Proteomes" id="UP000037043"/>
    </source>
</evidence>
<evidence type="ECO:0000256" key="2">
    <source>
        <dbReference type="ARBA" id="ARBA00022670"/>
    </source>
</evidence>
<dbReference type="GO" id="GO:0030288">
    <property type="term" value="C:outer membrane-bounded periplasmic space"/>
    <property type="evidence" value="ECO:0007669"/>
    <property type="project" value="TreeGrafter"/>
</dbReference>
<keyword evidence="4 6" id="KW-0378">Hydrolase</keyword>
<dbReference type="InterPro" id="IPR005151">
    <property type="entry name" value="Tail-specific_protease"/>
</dbReference>
<name>A0A0L6ZCA0_9CLOT</name>
<keyword evidence="3" id="KW-0732">Signal</keyword>
<evidence type="ECO:0000256" key="6">
    <source>
        <dbReference type="RuleBase" id="RU004404"/>
    </source>
</evidence>
<dbReference type="Proteomes" id="UP000037043">
    <property type="component" value="Unassembled WGS sequence"/>
</dbReference>
<dbReference type="SMART" id="SM00245">
    <property type="entry name" value="TSPc"/>
    <property type="match status" value="1"/>
</dbReference>
<proteinExistence type="inferred from homology"/>
<dbReference type="Pfam" id="PF13205">
    <property type="entry name" value="Big_5"/>
    <property type="match status" value="1"/>
</dbReference>
<evidence type="ECO:0000256" key="5">
    <source>
        <dbReference type="ARBA" id="ARBA00022825"/>
    </source>
</evidence>
<accession>A0A0L6ZCA0</accession>
<dbReference type="GO" id="GO:0007165">
    <property type="term" value="P:signal transduction"/>
    <property type="evidence" value="ECO:0007669"/>
    <property type="project" value="TreeGrafter"/>
</dbReference>
<dbReference type="NCBIfam" id="TIGR00225">
    <property type="entry name" value="prc"/>
    <property type="match status" value="1"/>
</dbReference>
<keyword evidence="7" id="KW-1133">Transmembrane helix</keyword>
<dbReference type="RefSeq" id="WP_052220326.1">
    <property type="nucleotide sequence ID" value="NZ_LHUR01000012.1"/>
</dbReference>
<keyword evidence="5 6" id="KW-0720">Serine protease</keyword>
<dbReference type="EMBL" id="LHUR01000012">
    <property type="protein sequence ID" value="KOA20591.1"/>
    <property type="molecule type" value="Genomic_DNA"/>
</dbReference>
<dbReference type="InterPro" id="IPR036034">
    <property type="entry name" value="PDZ_sf"/>
</dbReference>
<evidence type="ECO:0000256" key="3">
    <source>
        <dbReference type="ARBA" id="ARBA00022729"/>
    </source>
</evidence>
<dbReference type="GO" id="GO:0004252">
    <property type="term" value="F:serine-type endopeptidase activity"/>
    <property type="evidence" value="ECO:0007669"/>
    <property type="project" value="UniProtKB-EC"/>
</dbReference>
<comment type="caution">
    <text evidence="9">The sequence shown here is derived from an EMBL/GenBank/DDBJ whole genome shotgun (WGS) entry which is preliminary data.</text>
</comment>
<gene>
    <name evidence="9" type="primary">ctpB_1</name>
    <name evidence="9" type="ORF">CLHOM_07330</name>
</gene>
<protein>
    <submittedName>
        <fullName evidence="9">Carboxy-terminal processing protease CtpB</fullName>
        <ecNumber evidence="9">3.4.21.102</ecNumber>
    </submittedName>
</protein>
<dbReference type="SMART" id="SM00228">
    <property type="entry name" value="PDZ"/>
    <property type="match status" value="1"/>
</dbReference>
<dbReference type="SUPFAM" id="SSF52096">
    <property type="entry name" value="ClpP/crotonase"/>
    <property type="match status" value="1"/>
</dbReference>
<dbReference type="Gene3D" id="3.30.750.44">
    <property type="match status" value="1"/>
</dbReference>
<evidence type="ECO:0000256" key="1">
    <source>
        <dbReference type="ARBA" id="ARBA00009179"/>
    </source>
</evidence>
<dbReference type="PANTHER" id="PTHR32060">
    <property type="entry name" value="TAIL-SPECIFIC PROTEASE"/>
    <property type="match status" value="1"/>
</dbReference>